<evidence type="ECO:0000313" key="3">
    <source>
        <dbReference type="Proteomes" id="UP000468828"/>
    </source>
</evidence>
<dbReference type="RefSeq" id="WP_163611739.1">
    <property type="nucleotide sequence ID" value="NZ_JAAGWB010000038.1"/>
</dbReference>
<reference evidence="1 3" key="1">
    <citation type="submission" date="2020-01" db="EMBL/GenBank/DDBJ databases">
        <title>the WGS Modestobacter muralis CPCC 204518.</title>
        <authorList>
            <person name="Jiang Z."/>
        </authorList>
    </citation>
    <scope>NUCLEOTIDE SEQUENCE [LARGE SCALE GENOMIC DNA]</scope>
    <source>
        <strain evidence="1 3">DSM 100205</strain>
    </source>
</reference>
<dbReference type="EMBL" id="JAAGWH010000036">
    <property type="protein sequence ID" value="NEK95183.1"/>
    <property type="molecule type" value="Genomic_DNA"/>
</dbReference>
<sequence>MGLGDQLDRLATHTFGLSEVDHAIRTLAGETGEDALHISLLPWGEETA</sequence>
<name>A0A6P0EWC7_9ACTN</name>
<comment type="caution">
    <text evidence="1">The sequence shown here is derived from an EMBL/GenBank/DDBJ whole genome shotgun (WGS) entry which is preliminary data.</text>
</comment>
<accession>A0A6P0EWC7</accession>
<reference evidence="2 4" key="2">
    <citation type="submission" date="2020-02" db="EMBL/GenBank/DDBJ databases">
        <title>The WGS of Modestobacter muralis DSM 100205.</title>
        <authorList>
            <person name="Jiang Z."/>
        </authorList>
    </citation>
    <scope>NUCLEOTIDE SEQUENCE [LARGE SCALE GENOMIC DNA]</scope>
    <source>
        <strain evidence="2 4">DSM 100205</strain>
    </source>
</reference>
<protein>
    <submittedName>
        <fullName evidence="1">Uncharacterized protein</fullName>
    </submittedName>
</protein>
<proteinExistence type="predicted"/>
<evidence type="ECO:0000313" key="1">
    <source>
        <dbReference type="EMBL" id="NEK95183.1"/>
    </source>
</evidence>
<keyword evidence="3" id="KW-1185">Reference proteome</keyword>
<gene>
    <name evidence="2" type="ORF">G3R41_14180</name>
    <name evidence="1" type="ORF">GCU67_13530</name>
</gene>
<dbReference type="Proteomes" id="UP000468828">
    <property type="component" value="Unassembled WGS sequence"/>
</dbReference>
<dbReference type="EMBL" id="JAAGWB010000038">
    <property type="protein sequence ID" value="NEN52071.1"/>
    <property type="molecule type" value="Genomic_DNA"/>
</dbReference>
<evidence type="ECO:0000313" key="4">
    <source>
        <dbReference type="Proteomes" id="UP000471152"/>
    </source>
</evidence>
<evidence type="ECO:0000313" key="2">
    <source>
        <dbReference type="EMBL" id="NEN52071.1"/>
    </source>
</evidence>
<dbReference type="Proteomes" id="UP000471152">
    <property type="component" value="Unassembled WGS sequence"/>
</dbReference>
<organism evidence="1 3">
    <name type="scientific">Modestobacter muralis</name>
    <dbReference type="NCBI Taxonomy" id="1608614"/>
    <lineage>
        <taxon>Bacteria</taxon>
        <taxon>Bacillati</taxon>
        <taxon>Actinomycetota</taxon>
        <taxon>Actinomycetes</taxon>
        <taxon>Geodermatophilales</taxon>
        <taxon>Geodermatophilaceae</taxon>
        <taxon>Modestobacter</taxon>
    </lineage>
</organism>
<dbReference type="AlphaFoldDB" id="A0A6P0EWC7"/>